<feature type="region of interest" description="Disordered" evidence="2">
    <location>
        <begin position="166"/>
        <end position="268"/>
    </location>
</feature>
<dbReference type="InterPro" id="IPR045322">
    <property type="entry name" value="HECTD1/TRIP12-like"/>
</dbReference>
<dbReference type="STRING" id="667725.A0A0L0FNW1"/>
<reference evidence="3 4" key="1">
    <citation type="submission" date="2011-02" db="EMBL/GenBank/DDBJ databases">
        <title>The Genome Sequence of Sphaeroforma arctica JP610.</title>
        <authorList>
            <consortium name="The Broad Institute Genome Sequencing Platform"/>
            <person name="Russ C."/>
            <person name="Cuomo C."/>
            <person name="Young S.K."/>
            <person name="Zeng Q."/>
            <person name="Gargeya S."/>
            <person name="Alvarado L."/>
            <person name="Berlin A."/>
            <person name="Chapman S.B."/>
            <person name="Chen Z."/>
            <person name="Freedman E."/>
            <person name="Gellesch M."/>
            <person name="Goldberg J."/>
            <person name="Griggs A."/>
            <person name="Gujja S."/>
            <person name="Heilman E."/>
            <person name="Heiman D."/>
            <person name="Howarth C."/>
            <person name="Mehta T."/>
            <person name="Neiman D."/>
            <person name="Pearson M."/>
            <person name="Roberts A."/>
            <person name="Saif S."/>
            <person name="Shea T."/>
            <person name="Shenoy N."/>
            <person name="Sisk P."/>
            <person name="Stolte C."/>
            <person name="Sykes S."/>
            <person name="White J."/>
            <person name="Yandava C."/>
            <person name="Burger G."/>
            <person name="Gray M.W."/>
            <person name="Holland P.W.H."/>
            <person name="King N."/>
            <person name="Lang F.B.F."/>
            <person name="Roger A.J."/>
            <person name="Ruiz-Trillo I."/>
            <person name="Haas B."/>
            <person name="Nusbaum C."/>
            <person name="Birren B."/>
        </authorList>
    </citation>
    <scope>NUCLEOTIDE SEQUENCE [LARGE SCALE GENOMIC DNA]</scope>
    <source>
        <strain evidence="3 4">JP610</strain>
    </source>
</reference>
<dbReference type="GO" id="GO:0043161">
    <property type="term" value="P:proteasome-mediated ubiquitin-dependent protein catabolic process"/>
    <property type="evidence" value="ECO:0007669"/>
    <property type="project" value="TreeGrafter"/>
</dbReference>
<dbReference type="eggNOG" id="KOG0168">
    <property type="taxonomic scope" value="Eukaryota"/>
</dbReference>
<name>A0A0L0FNW1_9EUKA</name>
<organism evidence="3 4">
    <name type="scientific">Sphaeroforma arctica JP610</name>
    <dbReference type="NCBI Taxonomy" id="667725"/>
    <lineage>
        <taxon>Eukaryota</taxon>
        <taxon>Ichthyosporea</taxon>
        <taxon>Ichthyophonida</taxon>
        <taxon>Sphaeroforma</taxon>
    </lineage>
</organism>
<dbReference type="GO" id="GO:0000209">
    <property type="term" value="P:protein polyubiquitination"/>
    <property type="evidence" value="ECO:0007669"/>
    <property type="project" value="TreeGrafter"/>
</dbReference>
<feature type="compositionally biased region" description="Low complexity" evidence="2">
    <location>
        <begin position="16"/>
        <end position="25"/>
    </location>
</feature>
<protein>
    <submittedName>
        <fullName evidence="3">Uncharacterized protein</fullName>
    </submittedName>
</protein>
<dbReference type="OrthoDB" id="271273at2759"/>
<dbReference type="GO" id="GO:0061630">
    <property type="term" value="F:ubiquitin protein ligase activity"/>
    <property type="evidence" value="ECO:0007669"/>
    <property type="project" value="InterPro"/>
</dbReference>
<dbReference type="AlphaFoldDB" id="A0A0L0FNW1"/>
<feature type="region of interest" description="Disordered" evidence="2">
    <location>
        <begin position="16"/>
        <end position="43"/>
    </location>
</feature>
<feature type="compositionally biased region" description="Basic and acidic residues" evidence="2">
    <location>
        <begin position="178"/>
        <end position="268"/>
    </location>
</feature>
<dbReference type="RefSeq" id="XP_014152043.1">
    <property type="nucleotide sequence ID" value="XM_014296568.1"/>
</dbReference>
<keyword evidence="4" id="KW-1185">Reference proteome</keyword>
<evidence type="ECO:0000313" key="4">
    <source>
        <dbReference type="Proteomes" id="UP000054560"/>
    </source>
</evidence>
<keyword evidence="1" id="KW-0808">Transferase</keyword>
<gene>
    <name evidence="3" type="ORF">SARC_09420</name>
</gene>
<evidence type="ECO:0000256" key="1">
    <source>
        <dbReference type="ARBA" id="ARBA00022679"/>
    </source>
</evidence>
<dbReference type="PANTHER" id="PTHR45670:SF1">
    <property type="entry name" value="E3 UBIQUITIN-PROTEIN LIGASE HECTD1"/>
    <property type="match status" value="1"/>
</dbReference>
<dbReference type="EMBL" id="KQ242551">
    <property type="protein sequence ID" value="KNC78141.1"/>
    <property type="molecule type" value="Genomic_DNA"/>
</dbReference>
<dbReference type="GeneID" id="25909924"/>
<evidence type="ECO:0000313" key="3">
    <source>
        <dbReference type="EMBL" id="KNC78141.1"/>
    </source>
</evidence>
<evidence type="ECO:0000256" key="2">
    <source>
        <dbReference type="SAM" id="MobiDB-lite"/>
    </source>
</evidence>
<dbReference type="PANTHER" id="PTHR45670">
    <property type="entry name" value="E3 UBIQUITIN-PROTEIN LIGASE TRIP12"/>
    <property type="match status" value="1"/>
</dbReference>
<accession>A0A0L0FNW1</accession>
<dbReference type="Proteomes" id="UP000054560">
    <property type="component" value="Unassembled WGS sequence"/>
</dbReference>
<sequence>MCVYLPFALSSSATVDTDASASTTTPGETNSKDSGPDQNPPVDPRVKLLSDHPTFLPELAAIFIPVVMAMPDYSFGARARTESARVLNKVLYFSTASELKKSLKDIAVSSYLAAQLARKSESEVQQGLQMASTLMNKMPDVFGFYFQREGVVHEICRVYEAYERTGTDSTATDEGDAKEDGHVDDKKDKKKDKDKDKDKEKGKDKDKYKDKDKDMDKDVHKDNDTDKGKETERNATEKIKGKKEKETARDDSSGDGKDKEKKKDSKDK</sequence>
<proteinExistence type="predicted"/>
<feature type="non-terminal residue" evidence="3">
    <location>
        <position position="268"/>
    </location>
</feature>